<dbReference type="GO" id="GO:0000226">
    <property type="term" value="P:microtubule cytoskeleton organization"/>
    <property type="evidence" value="ECO:0007669"/>
    <property type="project" value="TreeGrafter"/>
</dbReference>
<dbReference type="GO" id="GO:0043005">
    <property type="term" value="C:neuron projection"/>
    <property type="evidence" value="ECO:0007669"/>
    <property type="project" value="TreeGrafter"/>
</dbReference>
<keyword evidence="3" id="KW-1185">Reference proteome</keyword>
<dbReference type="PANTHER" id="PTHR11501:SF16">
    <property type="entry name" value="MICROTUBULE-ASSOCIATED PROTEIN 4"/>
    <property type="match status" value="1"/>
</dbReference>
<comment type="caution">
    <text evidence="2">The sequence shown here is derived from an EMBL/GenBank/DDBJ whole genome shotgun (WGS) entry which is preliminary data.</text>
</comment>
<reference evidence="2 3" key="1">
    <citation type="journal article" date="2018" name="Mol. Genet. Genomics">
        <title>The red deer Cervus elaphus genome CerEla1.0: sequencing, annotating, genes, and chromosomes.</title>
        <authorList>
            <person name="Bana N.A."/>
            <person name="Nyiri A."/>
            <person name="Nagy J."/>
            <person name="Frank K."/>
            <person name="Nagy T."/>
            <person name="Steger V."/>
            <person name="Schiller M."/>
            <person name="Lakatos P."/>
            <person name="Sugar L."/>
            <person name="Horn P."/>
            <person name="Barta E."/>
            <person name="Orosz L."/>
        </authorList>
    </citation>
    <scope>NUCLEOTIDE SEQUENCE [LARGE SCALE GENOMIC DNA]</scope>
    <source>
        <strain evidence="2">Hungarian</strain>
    </source>
</reference>
<feature type="compositionally biased region" description="Basic and acidic residues" evidence="1">
    <location>
        <begin position="1303"/>
        <end position="1321"/>
    </location>
</feature>
<feature type="region of interest" description="Disordered" evidence="1">
    <location>
        <begin position="644"/>
        <end position="779"/>
    </location>
</feature>
<dbReference type="PANTHER" id="PTHR11501">
    <property type="entry name" value="MICROTUBULE-ASSOCIATED PROTEIN"/>
    <property type="match status" value="1"/>
</dbReference>
<feature type="compositionally biased region" description="Basic and acidic residues" evidence="1">
    <location>
        <begin position="673"/>
        <end position="713"/>
    </location>
</feature>
<evidence type="ECO:0000256" key="1">
    <source>
        <dbReference type="SAM" id="MobiDB-lite"/>
    </source>
</evidence>
<dbReference type="Proteomes" id="UP000242450">
    <property type="component" value="Chromosome 24"/>
</dbReference>
<feature type="region of interest" description="Disordered" evidence="1">
    <location>
        <begin position="1391"/>
        <end position="1468"/>
    </location>
</feature>
<feature type="non-terminal residue" evidence="2">
    <location>
        <position position="1468"/>
    </location>
</feature>
<feature type="compositionally biased region" description="Basic and acidic residues" evidence="1">
    <location>
        <begin position="511"/>
        <end position="530"/>
    </location>
</feature>
<dbReference type="InterPro" id="IPR027324">
    <property type="entry name" value="MAP2/MAP4/Tau"/>
</dbReference>
<feature type="region of interest" description="Disordered" evidence="1">
    <location>
        <begin position="1155"/>
        <end position="1174"/>
    </location>
</feature>
<name>A0A212C9A4_CEREH</name>
<feature type="region of interest" description="Disordered" evidence="1">
    <location>
        <begin position="108"/>
        <end position="127"/>
    </location>
</feature>
<feature type="region of interest" description="Disordered" evidence="1">
    <location>
        <begin position="1273"/>
        <end position="1339"/>
    </location>
</feature>
<feature type="compositionally biased region" description="Polar residues" evidence="1">
    <location>
        <begin position="1132"/>
        <end position="1142"/>
    </location>
</feature>
<organism evidence="2 3">
    <name type="scientific">Cervus elaphus hippelaphus</name>
    <name type="common">European red deer</name>
    <dbReference type="NCBI Taxonomy" id="46360"/>
    <lineage>
        <taxon>Eukaryota</taxon>
        <taxon>Metazoa</taxon>
        <taxon>Chordata</taxon>
        <taxon>Craniata</taxon>
        <taxon>Vertebrata</taxon>
        <taxon>Euteleostomi</taxon>
        <taxon>Mammalia</taxon>
        <taxon>Eutheria</taxon>
        <taxon>Laurasiatheria</taxon>
        <taxon>Artiodactyla</taxon>
        <taxon>Ruminantia</taxon>
        <taxon>Pecora</taxon>
        <taxon>Cervidae</taxon>
        <taxon>Cervinae</taxon>
        <taxon>Cervus</taxon>
    </lineage>
</organism>
<feature type="compositionally biased region" description="Basic and acidic residues" evidence="1">
    <location>
        <begin position="1031"/>
        <end position="1041"/>
    </location>
</feature>
<feature type="region of interest" description="Disordered" evidence="1">
    <location>
        <begin position="1016"/>
        <end position="1053"/>
    </location>
</feature>
<feature type="region of interest" description="Disordered" evidence="1">
    <location>
        <begin position="420"/>
        <end position="578"/>
    </location>
</feature>
<feature type="region of interest" description="Disordered" evidence="1">
    <location>
        <begin position="1113"/>
        <end position="1143"/>
    </location>
</feature>
<dbReference type="GO" id="GO:0031175">
    <property type="term" value="P:neuron projection development"/>
    <property type="evidence" value="ECO:0007669"/>
    <property type="project" value="TreeGrafter"/>
</dbReference>
<protein>
    <submittedName>
        <fullName evidence="2">MAP4</fullName>
    </submittedName>
</protein>
<dbReference type="EMBL" id="MKHE01000024">
    <property type="protein sequence ID" value="OWK02560.1"/>
    <property type="molecule type" value="Genomic_DNA"/>
</dbReference>
<feature type="compositionally biased region" description="Basic and acidic residues" evidence="1">
    <location>
        <begin position="1155"/>
        <end position="1167"/>
    </location>
</feature>
<feature type="region of interest" description="Disordered" evidence="1">
    <location>
        <begin position="846"/>
        <end position="952"/>
    </location>
</feature>
<feature type="region of interest" description="Disordered" evidence="1">
    <location>
        <begin position="591"/>
        <end position="611"/>
    </location>
</feature>
<proteinExistence type="predicted"/>
<feature type="compositionally biased region" description="Basic and acidic residues" evidence="1">
    <location>
        <begin position="1392"/>
        <end position="1425"/>
    </location>
</feature>
<feature type="compositionally biased region" description="Basic and acidic residues" evidence="1">
    <location>
        <begin position="736"/>
        <end position="746"/>
    </location>
</feature>
<sequence length="1468" mass="157654">VAYQGFQNSQNWPENTNFCFEPEHVVNPIQTDPFKMHHDDGLEDLLFLPSGTTNTSAFVEQNDSLKDSYGMLPCDTFASAAVVPQGWSAEAPNPAHLESFISPEAVSQPLQPTAEPAEKTEMASGEEGAPAEALEMMMKLQATDMAPSREAEMVLAKDVESPAKPDEALRKDMESSIESDRALVKDVVLPVQTEETAVKDVVLPTEADVSLDEDMLLSTETEVSAAQDVPLFKETESTPPITMDLTPAEGTVPPTDQEMAPVKGVSSLSEIEAPLDEDIVSSTEIPSAKEIALSSETEVALIREMRPPPETEADLDKDMAAPPETEVIMPVKDMAPPPGIETTLAKDVAPCQEIEVTLGKDTVSPPETEMALGRNVSLPPETEVTLAKDVARPPETEMNLANDAALARFSEAEVVPVPVKDMETARTQEATSGDSQLKPLQDEGQSAVPPLMTSPEAVMAMGQKHSLPADEDSVLEELEQKKPSSQTSELPSETSVVPPSQPTTGGTEHGLVSREDLKGGCETDSREAKLVAESFVSDSLSIPSRPLEEAPKTTVNSQPKQRVEAQVNGNKSAPQGQDKKLLQDECKLQAAPHLQTPVDESHTVSSLSLKGPLTEVSSYKVEIPLEVRPKEGCSPIMNQEAVDGVSKPSAAKELPTSISTLTAGDPLGSSLKEGNDESKMTELQNDKQKEFSEGAEEVKELKKESVPKQRHENSISASEQLQDTVLAQAPGLGNEPFKRMAGDGKGRKGRTSSGKVRASSGKVRAKSEPPFLADSQDNRAVFVPSGRMATGDKSEELGLDFSKQPGTVTQFTEAMVMGEPKEMTNPRVAGTLQALIPLGSGSGMIQASSARAERGAVATDMPVGSQSKEEKCPWMGHEAAPWIFEKPKNRGSEGKTKKYKNNYSTQPARMERKEEILNPPFVRKDGVTDSTPHQNKEIEPTVPLLSRTSDKPTVEVVDQKGRNVEVNSFELGALGGNKTNTGKDSPITELATKMTDVSCQDQIHGAGFVPSVLSEENKTDVAKGHTAVADEPNKRSNDGKSTKTKNSFPEKHTLENKIDATKIHVPMETIGDHSIEGMGYVDENSNITFTCPRTPPGLMNKSVPLEAQESAACTKPPTSTSQVVKEGDSFPGTLTESKQETAPAQIPRLLDVDSYSKDGVPKEERPEGPSAVMPSMSIGGVAIETVNNHSNCLQNKGELAGAMKNEAGRDGGHVIGDSESTPSGASKHSVEKTTEPAGGHLLSGVPINAPSLAGEVRHLEVCADRSNFPTCPVNRESEQGSAPVSIPHLLGDKAQKPSSYKDQSTEGRDSKGPDNLNKEVDMTLSPPESEKEKKDKLEEISLDSDIREMAYVSLAPPELQSDVLDGRIEVTSSSMIDELVITASQAPQLPESKGKILEAPKKMTEKSESKALGEGKKEDKSRAAEPMKGYMRPTKSRGLTPHLPKSTIQERERSKQLKSSGMHLPCGN</sequence>
<feature type="compositionally biased region" description="Basic and acidic residues" evidence="1">
    <location>
        <begin position="909"/>
        <end position="927"/>
    </location>
</feature>
<feature type="non-terminal residue" evidence="2">
    <location>
        <position position="1"/>
    </location>
</feature>
<dbReference type="GO" id="GO:0008017">
    <property type="term" value="F:microtubule binding"/>
    <property type="evidence" value="ECO:0007669"/>
    <property type="project" value="InterPro"/>
</dbReference>
<accession>A0A212C9A4</accession>
<evidence type="ECO:0000313" key="2">
    <source>
        <dbReference type="EMBL" id="OWK02560.1"/>
    </source>
</evidence>
<evidence type="ECO:0000313" key="3">
    <source>
        <dbReference type="Proteomes" id="UP000242450"/>
    </source>
</evidence>
<feature type="compositionally biased region" description="Polar residues" evidence="1">
    <location>
        <begin position="483"/>
        <end position="506"/>
    </location>
</feature>
<feature type="compositionally biased region" description="Basic and acidic residues" evidence="1">
    <location>
        <begin position="1328"/>
        <end position="1339"/>
    </location>
</feature>
<feature type="compositionally biased region" description="Basic and acidic residues" evidence="1">
    <location>
        <begin position="885"/>
        <end position="896"/>
    </location>
</feature>
<feature type="region of interest" description="Disordered" evidence="1">
    <location>
        <begin position="1205"/>
        <end position="1243"/>
    </location>
</feature>
<feature type="compositionally biased region" description="Polar residues" evidence="1">
    <location>
        <begin position="714"/>
        <end position="725"/>
    </location>
</feature>
<gene>
    <name evidence="2" type="ORF">Celaphus_00010590</name>
</gene>
<dbReference type="OrthoDB" id="9378527at2759"/>